<dbReference type="eggNOG" id="KOG2779">
    <property type="taxonomic scope" value="Eukaryota"/>
</dbReference>
<evidence type="ECO:0000256" key="6">
    <source>
        <dbReference type="ARBA" id="ARBA00022490"/>
    </source>
</evidence>
<dbReference type="PANTHER" id="PTHR11377">
    <property type="entry name" value="N-MYRISTOYL TRANSFERASE"/>
    <property type="match status" value="1"/>
</dbReference>
<dbReference type="Pfam" id="PF01233">
    <property type="entry name" value="NMT"/>
    <property type="match status" value="1"/>
</dbReference>
<feature type="region of interest" description="Disordered" evidence="11">
    <location>
        <begin position="20"/>
        <end position="68"/>
    </location>
</feature>
<feature type="compositionally biased region" description="Polar residues" evidence="11">
    <location>
        <begin position="21"/>
        <end position="31"/>
    </location>
</feature>
<comment type="catalytic activity">
    <reaction evidence="9">
        <text>N-terminal glycyl-[protein] + tetradecanoyl-CoA = N-tetradecanoylglycyl-[protein] + CoA + H(+)</text>
        <dbReference type="Rhea" id="RHEA:15521"/>
        <dbReference type="Rhea" id="RHEA-COMP:12666"/>
        <dbReference type="Rhea" id="RHEA-COMP:12667"/>
        <dbReference type="ChEBI" id="CHEBI:15378"/>
        <dbReference type="ChEBI" id="CHEBI:57287"/>
        <dbReference type="ChEBI" id="CHEBI:57385"/>
        <dbReference type="ChEBI" id="CHEBI:64723"/>
        <dbReference type="ChEBI" id="CHEBI:133050"/>
        <dbReference type="EC" id="2.3.1.97"/>
    </reaction>
</comment>
<evidence type="ECO:0000256" key="1">
    <source>
        <dbReference type="ARBA" id="ARBA00004496"/>
    </source>
</evidence>
<dbReference type="InterPro" id="IPR022677">
    <property type="entry name" value="NMT_C"/>
</dbReference>
<reference evidence="14" key="1">
    <citation type="submission" date="2011-10" db="EMBL/GenBank/DDBJ databases">
        <authorList>
            <person name="Genoscope - CEA"/>
        </authorList>
    </citation>
    <scope>NUCLEOTIDE SEQUENCE</scope>
</reference>
<dbReference type="SUPFAM" id="SSF55729">
    <property type="entry name" value="Acyl-CoA N-acyltransferases (Nat)"/>
    <property type="match status" value="2"/>
</dbReference>
<dbReference type="GO" id="GO:0005737">
    <property type="term" value="C:cytoplasm"/>
    <property type="evidence" value="ECO:0007669"/>
    <property type="project" value="UniProtKB-SubCell"/>
</dbReference>
<comment type="subcellular location">
    <subcellularLocation>
        <location evidence="1">Cytoplasm</location>
    </subcellularLocation>
</comment>
<evidence type="ECO:0000313" key="16">
    <source>
        <dbReference type="Proteomes" id="UP000005222"/>
    </source>
</evidence>
<gene>
    <name evidence="14" type="primary">Piso0_003388</name>
    <name evidence="14" type="ORF">GNLVRS01_PISO0G11226g</name>
    <name evidence="15" type="ORF">GNLVRS01_PISO0H11227g</name>
</gene>
<feature type="domain" description="Glycylpeptide N-tetradecanoyltransferase C-terminal" evidence="13">
    <location>
        <begin position="231"/>
        <end position="451"/>
    </location>
</feature>
<sequence length="453" mass="51477">MGDDKNEKPKSVEELLKLLSTADNDSATQQRSTEDYKFWKTQPVPKLEEKIDSEGPIDSSKTPDDIPDKPLPLLPEFEWVTVDINNSEELEDVYQLLYNHYVEDSDATFRFKYSHEFFKWSLKPPGWLKEWHVGVRVKATGKLVAFIAAVPTHLKLNSSGKNIPSVEINFLCIHKKLRGKRLAPVLIKEINRRVNKRDIWQALYTGGVVLPSPVSTCRYTHRPINWSKLYDVGFSHLPANQTKASMLAYYSLPPNTKTEGLRPMTLKDLDATFDLFVKFQSRYTLVPDYSKDEFAHWTLGSVDGAKSNVIRTFVVEDAATGKITDFFSYYLLPFTVLDNPHHDELGIAYLFYYASESGFDTGSKEKLDQYKLRLKSLINDALITAKADDVDVFNCLTSQDNPLFIEECKFGAGDGYLNYYLFNYKTLPIPGGIDSKTKEVTHSQGSGIGVVLF</sequence>
<dbReference type="EMBL" id="FO082053">
    <property type="protein sequence ID" value="CCE80278.1"/>
    <property type="molecule type" value="Genomic_DNA"/>
</dbReference>
<evidence type="ECO:0000256" key="4">
    <source>
        <dbReference type="ARBA" id="ARBA00012923"/>
    </source>
</evidence>
<comment type="similarity">
    <text evidence="2 10">Belongs to the NMT family.</text>
</comment>
<evidence type="ECO:0000256" key="2">
    <source>
        <dbReference type="ARBA" id="ARBA00009469"/>
    </source>
</evidence>
<dbReference type="FunFam" id="3.40.630.30:FF:000056">
    <property type="entry name" value="Glycylpeptide N-tetradecanoyltransferase"/>
    <property type="match status" value="1"/>
</dbReference>
<evidence type="ECO:0000256" key="3">
    <source>
        <dbReference type="ARBA" id="ARBA00011245"/>
    </source>
</evidence>
<dbReference type="HOGENOM" id="CLU_022882_2_0_1"/>
<dbReference type="EMBL" id="FO082052">
    <property type="protein sequence ID" value="CCE81043.1"/>
    <property type="molecule type" value="Genomic_DNA"/>
</dbReference>
<dbReference type="Pfam" id="PF02799">
    <property type="entry name" value="NMT_C"/>
    <property type="match status" value="1"/>
</dbReference>
<organism evidence="14 16">
    <name type="scientific">Pichia sorbitophila (strain ATCC MYA-4447 / BCRC 22081 / CBS 7064 / NBRC 10061 / NRRL Y-12695)</name>
    <name type="common">Hybrid yeast</name>
    <dbReference type="NCBI Taxonomy" id="559304"/>
    <lineage>
        <taxon>Eukaryota</taxon>
        <taxon>Fungi</taxon>
        <taxon>Dikarya</taxon>
        <taxon>Ascomycota</taxon>
        <taxon>Saccharomycotina</taxon>
        <taxon>Pichiomycetes</taxon>
        <taxon>Debaryomycetaceae</taxon>
        <taxon>Millerozyma</taxon>
    </lineage>
</organism>
<evidence type="ECO:0000256" key="11">
    <source>
        <dbReference type="SAM" id="MobiDB-lite"/>
    </source>
</evidence>
<keyword evidence="16" id="KW-1185">Reference proteome</keyword>
<evidence type="ECO:0000256" key="9">
    <source>
        <dbReference type="RuleBase" id="RU000586"/>
    </source>
</evidence>
<evidence type="ECO:0000256" key="8">
    <source>
        <dbReference type="ARBA" id="ARBA00023315"/>
    </source>
</evidence>
<protein>
    <recommendedName>
        <fullName evidence="5 9">Glycylpeptide N-tetradecanoyltransferase</fullName>
        <ecNumber evidence="4 9">2.3.1.97</ecNumber>
    </recommendedName>
</protein>
<dbReference type="InParanoid" id="G8YIY3"/>
<accession>G8YIY3</accession>
<evidence type="ECO:0000256" key="10">
    <source>
        <dbReference type="RuleBase" id="RU004178"/>
    </source>
</evidence>
<evidence type="ECO:0000313" key="15">
    <source>
        <dbReference type="EMBL" id="CCE81043.1"/>
    </source>
</evidence>
<comment type="function">
    <text evidence="9">Adds a myristoyl group to the N-terminal glycine residue of certain cellular proteins.</text>
</comment>
<dbReference type="AlphaFoldDB" id="G8YIY3"/>
<dbReference type="Proteomes" id="UP000005222">
    <property type="component" value="Chromosome H"/>
</dbReference>
<dbReference type="FunCoup" id="G8YIY3">
    <property type="interactions" value="1563"/>
</dbReference>
<dbReference type="FunFam" id="3.40.630.30:FF:000042">
    <property type="entry name" value="Glycylpeptide N-tetradecanoyltransferase"/>
    <property type="match status" value="1"/>
</dbReference>
<dbReference type="PROSITE" id="PS00975">
    <property type="entry name" value="NMT_1"/>
    <property type="match status" value="1"/>
</dbReference>
<dbReference type="PIRSF" id="PIRSF015892">
    <property type="entry name" value="N-myristl_transf"/>
    <property type="match status" value="1"/>
</dbReference>
<comment type="subunit">
    <text evidence="3">Monomer.</text>
</comment>
<evidence type="ECO:0000259" key="12">
    <source>
        <dbReference type="Pfam" id="PF01233"/>
    </source>
</evidence>
<dbReference type="Gene3D" id="3.40.630.30">
    <property type="match status" value="2"/>
</dbReference>
<dbReference type="InterPro" id="IPR022678">
    <property type="entry name" value="NMT_CS"/>
</dbReference>
<dbReference type="EC" id="2.3.1.97" evidence="4 9"/>
<dbReference type="GO" id="GO:0004379">
    <property type="term" value="F:glycylpeptide N-tetradecanoyltransferase activity"/>
    <property type="evidence" value="ECO:0007669"/>
    <property type="project" value="UniProtKB-EC"/>
</dbReference>
<proteinExistence type="inferred from homology"/>
<keyword evidence="7 9" id="KW-0808">Transferase</keyword>
<dbReference type="PANTHER" id="PTHR11377:SF5">
    <property type="entry name" value="GLYCYLPEPTIDE N-TETRADECANOYLTRANSFERASE"/>
    <property type="match status" value="1"/>
</dbReference>
<reference evidence="16" key="2">
    <citation type="journal article" date="2012" name="G3 (Bethesda)">
        <title>Pichia sorbitophila, an interspecies yeast hybrid reveals early steps of genome resolution following polyploidization.</title>
        <authorList>
            <person name="Leh Louis V."/>
            <person name="Despons L."/>
            <person name="Friedrich A."/>
            <person name="Martin T."/>
            <person name="Durrens P."/>
            <person name="Casaregola S."/>
            <person name="Neuveglise C."/>
            <person name="Fairhead C."/>
            <person name="Marck C."/>
            <person name="Cruz J.A."/>
            <person name="Straub M.L."/>
            <person name="Kugler V."/>
            <person name="Sacerdot C."/>
            <person name="Uzunov Z."/>
            <person name="Thierry A."/>
            <person name="Weiss S."/>
            <person name="Bleykasten C."/>
            <person name="De Montigny J."/>
            <person name="Jacques N."/>
            <person name="Jung P."/>
            <person name="Lemaire M."/>
            <person name="Mallet S."/>
            <person name="Morel G."/>
            <person name="Richard G.F."/>
            <person name="Sarkar A."/>
            <person name="Savel G."/>
            <person name="Schacherer J."/>
            <person name="Seret M.L."/>
            <person name="Talla E."/>
            <person name="Samson G."/>
            <person name="Jubin C."/>
            <person name="Poulain J."/>
            <person name="Vacherie B."/>
            <person name="Barbe V."/>
            <person name="Pelletier E."/>
            <person name="Sherman D.J."/>
            <person name="Westhof E."/>
            <person name="Weissenbach J."/>
            <person name="Baret P.V."/>
            <person name="Wincker P."/>
            <person name="Gaillardin C."/>
            <person name="Dujon B."/>
            <person name="Souciet J.L."/>
        </authorList>
    </citation>
    <scope>NUCLEOTIDE SEQUENCE [LARGE SCALE GENOMIC DNA]</scope>
    <source>
        <strain evidence="16">ATCC MYA-4447 / BCRC 22081 / CBS 7064 / NBRC 10061 / NRRL Y-12695</strain>
    </source>
</reference>
<dbReference type="InterPro" id="IPR022676">
    <property type="entry name" value="NMT_N"/>
</dbReference>
<evidence type="ECO:0000259" key="13">
    <source>
        <dbReference type="Pfam" id="PF02799"/>
    </source>
</evidence>
<keyword evidence="6" id="KW-0963">Cytoplasm</keyword>
<keyword evidence="8 9" id="KW-0012">Acyltransferase</keyword>
<name>G8YIY3_PICSO</name>
<dbReference type="PROSITE" id="PS00976">
    <property type="entry name" value="NMT_2"/>
    <property type="match status" value="1"/>
</dbReference>
<dbReference type="STRING" id="559304.G8YIY3"/>
<evidence type="ECO:0000256" key="7">
    <source>
        <dbReference type="ARBA" id="ARBA00022679"/>
    </source>
</evidence>
<feature type="domain" description="Glycylpeptide N-tetradecanoyltransferase N-terminal" evidence="12">
    <location>
        <begin position="56"/>
        <end position="217"/>
    </location>
</feature>
<dbReference type="OrthoDB" id="60315at2759"/>
<dbReference type="InterPro" id="IPR000903">
    <property type="entry name" value="NMT"/>
</dbReference>
<evidence type="ECO:0000256" key="5">
    <source>
        <dbReference type="ARBA" id="ARBA00022240"/>
    </source>
</evidence>
<dbReference type="InterPro" id="IPR016181">
    <property type="entry name" value="Acyl_CoA_acyltransferase"/>
</dbReference>
<dbReference type="Proteomes" id="UP000005222">
    <property type="component" value="Chromosome G"/>
</dbReference>
<evidence type="ECO:0000313" key="14">
    <source>
        <dbReference type="EMBL" id="CCE80278.1"/>
    </source>
</evidence>